<evidence type="ECO:0000256" key="10">
    <source>
        <dbReference type="ARBA" id="ARBA00023317"/>
    </source>
</evidence>
<organism evidence="13 14">
    <name type="scientific">Paracoccus salipaludis</name>
    <dbReference type="NCBI Taxonomy" id="2032623"/>
    <lineage>
        <taxon>Bacteria</taxon>
        <taxon>Pseudomonadati</taxon>
        <taxon>Pseudomonadota</taxon>
        <taxon>Alphaproteobacteria</taxon>
        <taxon>Rhodobacterales</taxon>
        <taxon>Paracoccaceae</taxon>
        <taxon>Paracoccus</taxon>
    </lineage>
</organism>
<dbReference type="InterPro" id="IPR033175">
    <property type="entry name" value="PSD-A"/>
</dbReference>
<sequence>MRMRDTIIKPMHPEGFRFLAIFAAITLVLFLLWEPLGWIGVGLTVWCYYFFRDPERVTPDRPGLVVSPADGIVSLIEPAVPPAELGMADMPLTRVSVFMSVFNCHVNRSPAAGEVTAISYRPGKFFNASLDKASADNERNSLRIRMADGRDLAVVQIAGLVARRILCFVKPGDRLGTGERFGLIRFGSRLDVYLPPGVEPLVRVGQTMVAGETVLADLNPTARGPA</sequence>
<comment type="caution">
    <text evidence="13">The sequence shown here is derived from an EMBL/GenBank/DDBJ whole genome shotgun (WGS) entry which is preliminary data.</text>
</comment>
<keyword evidence="14" id="KW-1185">Reference proteome</keyword>
<dbReference type="NCBIfam" id="NF003678">
    <property type="entry name" value="PRK05305.1-2"/>
    <property type="match status" value="1"/>
</dbReference>
<dbReference type="HAMAP" id="MF_00664">
    <property type="entry name" value="PS_decarb_PSD_A"/>
    <property type="match status" value="1"/>
</dbReference>
<dbReference type="Pfam" id="PF02666">
    <property type="entry name" value="PS_Dcarbxylase"/>
    <property type="match status" value="1"/>
</dbReference>
<dbReference type="GO" id="GO:0005886">
    <property type="term" value="C:plasma membrane"/>
    <property type="evidence" value="ECO:0007669"/>
    <property type="project" value="UniProtKB-SubCell"/>
</dbReference>
<feature type="modified residue" description="Pyruvic acid (Ser); by autocatalysis" evidence="11">
    <location>
        <position position="188"/>
    </location>
</feature>
<keyword evidence="1 11" id="KW-1003">Cell membrane</keyword>
<comment type="subcellular location">
    <subcellularLocation>
        <location evidence="11">Cell membrane</location>
        <topology evidence="11">Peripheral membrane protein</topology>
    </subcellularLocation>
</comment>
<evidence type="ECO:0000256" key="9">
    <source>
        <dbReference type="ARBA" id="ARBA00023264"/>
    </source>
</evidence>
<dbReference type="InterPro" id="IPR003817">
    <property type="entry name" value="PS_Dcarbxylase"/>
</dbReference>
<dbReference type="Proteomes" id="UP000218023">
    <property type="component" value="Unassembled WGS sequence"/>
</dbReference>
<dbReference type="AlphaFoldDB" id="A0A2A2GHV2"/>
<dbReference type="UniPathway" id="UPA00558">
    <property type="reaction ID" value="UER00616"/>
</dbReference>
<keyword evidence="9 11" id="KW-1208">Phospholipid metabolism</keyword>
<keyword evidence="8 11" id="KW-0456">Lyase</keyword>
<dbReference type="NCBIfam" id="NF003679">
    <property type="entry name" value="PRK05305.1-3"/>
    <property type="match status" value="1"/>
</dbReference>
<accession>A0A2A2GHV2</accession>
<evidence type="ECO:0000256" key="3">
    <source>
        <dbReference type="ARBA" id="ARBA00022793"/>
    </source>
</evidence>
<keyword evidence="2 11" id="KW-0444">Lipid biosynthesis</keyword>
<keyword evidence="3 11" id="KW-0210">Decarboxylase</keyword>
<evidence type="ECO:0000313" key="14">
    <source>
        <dbReference type="Proteomes" id="UP000218023"/>
    </source>
</evidence>
<keyword evidence="7 11" id="KW-0594">Phospholipid biosynthesis</keyword>
<protein>
    <recommendedName>
        <fullName evidence="11">Phosphatidylserine decarboxylase proenzyme</fullName>
        <ecNumber evidence="11">4.1.1.65</ecNumber>
    </recommendedName>
    <component>
        <recommendedName>
            <fullName evidence="11">Phosphatidylserine decarboxylase alpha chain</fullName>
        </recommendedName>
    </component>
    <component>
        <recommendedName>
            <fullName evidence="11">Phosphatidylserine decarboxylase beta chain</fullName>
        </recommendedName>
    </component>
</protein>
<evidence type="ECO:0000256" key="12">
    <source>
        <dbReference type="SAM" id="Phobius"/>
    </source>
</evidence>
<dbReference type="GO" id="GO:0006646">
    <property type="term" value="P:phosphatidylethanolamine biosynthetic process"/>
    <property type="evidence" value="ECO:0007669"/>
    <property type="project" value="UniProtKB-UniRule"/>
</dbReference>
<comment type="subunit">
    <text evidence="11">Heterodimer of a large membrane-associated beta subunit and a small pyruvoyl-containing alpha subunit.</text>
</comment>
<comment type="pathway">
    <text evidence="11">Phospholipid metabolism; phosphatidylethanolamine biosynthesis; phosphatidylethanolamine from CDP-diacylglycerol: step 2/2.</text>
</comment>
<proteinExistence type="inferred from homology"/>
<dbReference type="EC" id="4.1.1.65" evidence="11"/>
<evidence type="ECO:0000256" key="2">
    <source>
        <dbReference type="ARBA" id="ARBA00022516"/>
    </source>
</evidence>
<keyword evidence="12" id="KW-1133">Transmembrane helix</keyword>
<dbReference type="GO" id="GO:0004609">
    <property type="term" value="F:phosphatidylserine decarboxylase activity"/>
    <property type="evidence" value="ECO:0007669"/>
    <property type="project" value="UniProtKB-UniRule"/>
</dbReference>
<name>A0A2A2GHV2_9RHOB</name>
<dbReference type="EMBL" id="NSJZ01000014">
    <property type="protein sequence ID" value="PAU96479.1"/>
    <property type="molecule type" value="Genomic_DNA"/>
</dbReference>
<evidence type="ECO:0000256" key="6">
    <source>
        <dbReference type="ARBA" id="ARBA00023145"/>
    </source>
</evidence>
<comment type="similarity">
    <text evidence="11">Belongs to the phosphatidylserine decarboxylase family. PSD-A subfamily.</text>
</comment>
<feature type="active site" description="Schiff-base intermediate with substrate; via pyruvic acid" evidence="11">
    <location>
        <position position="188"/>
    </location>
</feature>
<gene>
    <name evidence="11" type="primary">psd</name>
    <name evidence="13" type="ORF">CK240_13880</name>
</gene>
<feature type="site" description="Cleavage (non-hydrolytic); by autocatalysis" evidence="11">
    <location>
        <begin position="187"/>
        <end position="188"/>
    </location>
</feature>
<dbReference type="RefSeq" id="WP_095640935.1">
    <property type="nucleotide sequence ID" value="NZ_NSJZ01000014.1"/>
</dbReference>
<evidence type="ECO:0000313" key="13">
    <source>
        <dbReference type="EMBL" id="PAU96479.1"/>
    </source>
</evidence>
<keyword evidence="10 11" id="KW-0670">Pyruvate</keyword>
<dbReference type="OrthoDB" id="9790893at2"/>
<comment type="function">
    <text evidence="11">Catalyzes the formation of phosphatidylethanolamine (PtdEtn) from phosphatidylserine (PtdSer).</text>
</comment>
<dbReference type="NCBIfam" id="NF003677">
    <property type="entry name" value="PRK05305.1-1"/>
    <property type="match status" value="1"/>
</dbReference>
<keyword evidence="4 11" id="KW-0443">Lipid metabolism</keyword>
<feature type="chain" id="PRO_5023264713" description="Phosphatidylserine decarboxylase alpha chain" evidence="11">
    <location>
        <begin position="188"/>
        <end position="226"/>
    </location>
</feature>
<keyword evidence="6 11" id="KW-0865">Zymogen</keyword>
<feature type="chain" id="PRO_5023264714" description="Phosphatidylserine decarboxylase beta chain" evidence="11">
    <location>
        <begin position="1"/>
        <end position="187"/>
    </location>
</feature>
<evidence type="ECO:0000256" key="1">
    <source>
        <dbReference type="ARBA" id="ARBA00022475"/>
    </source>
</evidence>
<comment type="cofactor">
    <cofactor evidence="11">
        <name>pyruvate</name>
        <dbReference type="ChEBI" id="CHEBI:15361"/>
    </cofactor>
    <text evidence="11">Binds 1 pyruvoyl group covalently per subunit.</text>
</comment>
<keyword evidence="12" id="KW-0812">Transmembrane</keyword>
<keyword evidence="5 11" id="KW-0472">Membrane</keyword>
<evidence type="ECO:0000256" key="7">
    <source>
        <dbReference type="ARBA" id="ARBA00023209"/>
    </source>
</evidence>
<dbReference type="PANTHER" id="PTHR35809:SF1">
    <property type="entry name" value="ARCHAETIDYLSERINE DECARBOXYLASE PROENZYME-RELATED"/>
    <property type="match status" value="1"/>
</dbReference>
<evidence type="ECO:0000256" key="5">
    <source>
        <dbReference type="ARBA" id="ARBA00023136"/>
    </source>
</evidence>
<dbReference type="PANTHER" id="PTHR35809">
    <property type="entry name" value="ARCHAETIDYLSERINE DECARBOXYLASE PROENZYME-RELATED"/>
    <property type="match status" value="1"/>
</dbReference>
<evidence type="ECO:0000256" key="8">
    <source>
        <dbReference type="ARBA" id="ARBA00023239"/>
    </source>
</evidence>
<evidence type="ECO:0000256" key="11">
    <source>
        <dbReference type="HAMAP-Rule" id="MF_00664"/>
    </source>
</evidence>
<evidence type="ECO:0000256" key="4">
    <source>
        <dbReference type="ARBA" id="ARBA00023098"/>
    </source>
</evidence>
<comment type="catalytic activity">
    <reaction evidence="11">
        <text>a 1,2-diacyl-sn-glycero-3-phospho-L-serine + H(+) = a 1,2-diacyl-sn-glycero-3-phosphoethanolamine + CO2</text>
        <dbReference type="Rhea" id="RHEA:20828"/>
        <dbReference type="ChEBI" id="CHEBI:15378"/>
        <dbReference type="ChEBI" id="CHEBI:16526"/>
        <dbReference type="ChEBI" id="CHEBI:57262"/>
        <dbReference type="ChEBI" id="CHEBI:64612"/>
        <dbReference type="EC" id="4.1.1.65"/>
    </reaction>
</comment>
<feature type="transmembrane region" description="Helical" evidence="12">
    <location>
        <begin position="21"/>
        <end position="51"/>
    </location>
</feature>
<comment type="PTM">
    <text evidence="11">Is synthesized initially as an inactive proenzyme. Formation of the active enzyme involves a self-maturation process in which the active site pyruvoyl group is generated from an internal serine residue via an autocatalytic post-translational modification. Two non-identical subunits are generated from the proenzyme in this reaction, and the pyruvate is formed at the N-terminus of the alpha chain, which is derived from the carboxyl end of the proenzyme. The post-translation cleavage follows an unusual pathway, termed non-hydrolytic serinolysis, in which the side chain hydroxyl group of the serine supplies its oxygen atom to form the C-terminus of the beta chain, while the remainder of the serine residue undergoes an oxidative deamination to produce ammonia and the pyruvoyl prosthetic group on the alpha chain.</text>
</comment>
<reference evidence="13 14" key="1">
    <citation type="submission" date="2017-09" db="EMBL/GenBank/DDBJ databases">
        <title>Paracoccus alkalisoli sp. nov., isolated from saline alkaline soil.</title>
        <authorList>
            <person name="Dong X."/>
            <person name="Zhang G."/>
        </authorList>
    </citation>
    <scope>NUCLEOTIDE SEQUENCE [LARGE SCALE GENOMIC DNA]</scope>
    <source>
        <strain evidence="13 14">WN007</strain>
    </source>
</reference>